<protein>
    <recommendedName>
        <fullName evidence="5">Alpha-L-rhamnosidase six-hairpin glycosidase domain-containing protein</fullName>
    </recommendedName>
</protein>
<name>A0A2S8SVE2_9BACT</name>
<comment type="caution">
    <text evidence="3">The sequence shown here is derived from an EMBL/GenBank/DDBJ whole genome shotgun (WGS) entry which is preliminary data.</text>
</comment>
<keyword evidence="4" id="KW-1185">Reference proteome</keyword>
<dbReference type="InterPro" id="IPR054491">
    <property type="entry name" value="MGH1-like_GH"/>
</dbReference>
<dbReference type="SUPFAM" id="SSF48208">
    <property type="entry name" value="Six-hairpin glycosidases"/>
    <property type="match status" value="1"/>
</dbReference>
<dbReference type="Pfam" id="PF03633">
    <property type="entry name" value="Glyco_hydro_65C"/>
    <property type="match status" value="1"/>
</dbReference>
<gene>
    <name evidence="3" type="ORF">B1R32_10332</name>
</gene>
<dbReference type="InterPro" id="IPR005194">
    <property type="entry name" value="Glyco_hydro_65_C"/>
</dbReference>
<sequence>MAKIIPAREIISCFMKTKLSTKKTSKSFQSKASVALLPTTLFLAAMRPAAAQNATPVVAAVSDAPQLQFQNRLLQGTLGKAYDGALDNLLRVNTIPDTQGKFDPTGLMAKPPGTFIRAGGGYQEPWTRDASLNSWNAASLLEPVVARNTLWAVCQKTDDGRVVLQRDNQWWDKVIWITAAWNHFKVTGDQKFLVTAYEVAQDELQLMRREHFNSTYGLFQGPAFFADGIAAYPEPEFDPKVGSNFVLDHPFTKDMMSLSTNCVYYEAYRSAAQMGAQLERPMAEIQANNAAADALKTAINRQLWNPQTSTYSYFIHGAGPLLGKRDNTQEGIGLSYAILFGVADAKQAQSILKTAHRTPHGLPAQWPHFPRFSDGKPGRHNVIIWPNVNGMWACAAAQAGDIATFRDEVENLALLSQQSDNHFYEIYNSLSGKPDGGWQGGGQWGPLTDQTWSATAYLRMMYQGLFGMEFQPNGIYFAPKLPSQWSGVKIQGMRYRSMILDIDLQGEGTRVAHVAIDGKVSPRAFIPATLSGQHRITISMKAE</sequence>
<dbReference type="EMBL" id="NIGF01000003">
    <property type="protein sequence ID" value="PQV64765.1"/>
    <property type="molecule type" value="Genomic_DNA"/>
</dbReference>
<dbReference type="AlphaFoldDB" id="A0A2S8SVE2"/>
<evidence type="ECO:0000313" key="3">
    <source>
        <dbReference type="EMBL" id="PQV64765.1"/>
    </source>
</evidence>
<reference evidence="3 4" key="1">
    <citation type="journal article" date="2018" name="Syst. Appl. Microbiol.">
        <title>Abditibacterium utsteinense sp. nov., the first cultivated member of candidate phylum FBP, isolated from ice-free Antarctic soil samples.</title>
        <authorList>
            <person name="Tahon G."/>
            <person name="Tytgat B."/>
            <person name="Lebbe L."/>
            <person name="Carlier A."/>
            <person name="Willems A."/>
        </authorList>
    </citation>
    <scope>NUCLEOTIDE SEQUENCE [LARGE SCALE GENOMIC DNA]</scope>
    <source>
        <strain evidence="3 4">LMG 29911</strain>
    </source>
</reference>
<dbReference type="InParanoid" id="A0A2S8SVE2"/>
<evidence type="ECO:0000259" key="2">
    <source>
        <dbReference type="Pfam" id="PF22422"/>
    </source>
</evidence>
<feature type="domain" description="Mannosylglycerate hydrolase MGH1-like glycoside hydrolase" evidence="2">
    <location>
        <begin position="175"/>
        <end position="441"/>
    </location>
</feature>
<evidence type="ECO:0000259" key="1">
    <source>
        <dbReference type="Pfam" id="PF03633"/>
    </source>
</evidence>
<proteinExistence type="predicted"/>
<dbReference type="Gene3D" id="1.50.10.10">
    <property type="match status" value="1"/>
</dbReference>
<dbReference type="InterPro" id="IPR012341">
    <property type="entry name" value="6hp_glycosidase-like_sf"/>
</dbReference>
<accession>A0A2S8SVE2</accession>
<organism evidence="3 4">
    <name type="scientific">Abditibacterium utsteinense</name>
    <dbReference type="NCBI Taxonomy" id="1960156"/>
    <lineage>
        <taxon>Bacteria</taxon>
        <taxon>Pseudomonadati</taxon>
        <taxon>Abditibacteriota</taxon>
        <taxon>Abditibacteriia</taxon>
        <taxon>Abditibacteriales</taxon>
        <taxon>Abditibacteriaceae</taxon>
        <taxon>Abditibacterium</taxon>
    </lineage>
</organism>
<evidence type="ECO:0000313" key="4">
    <source>
        <dbReference type="Proteomes" id="UP000237684"/>
    </source>
</evidence>
<evidence type="ECO:0008006" key="5">
    <source>
        <dbReference type="Google" id="ProtNLM"/>
    </source>
</evidence>
<dbReference type="Proteomes" id="UP000237684">
    <property type="component" value="Unassembled WGS sequence"/>
</dbReference>
<dbReference type="GO" id="GO:0005975">
    <property type="term" value="P:carbohydrate metabolic process"/>
    <property type="evidence" value="ECO:0007669"/>
    <property type="project" value="InterPro"/>
</dbReference>
<dbReference type="Pfam" id="PF22422">
    <property type="entry name" value="MGH1-like_GH"/>
    <property type="match status" value="1"/>
</dbReference>
<dbReference type="Gene3D" id="2.60.420.10">
    <property type="entry name" value="Maltose phosphorylase, domain 3"/>
    <property type="match status" value="1"/>
</dbReference>
<dbReference type="InterPro" id="IPR008928">
    <property type="entry name" value="6-hairpin_glycosidase_sf"/>
</dbReference>
<feature type="domain" description="Glycoside hydrolase family 65 C-terminal" evidence="1">
    <location>
        <begin position="468"/>
        <end position="513"/>
    </location>
</feature>